<comment type="caution">
    <text evidence="3">Lacks conserved residue(s) required for the propagation of feature annotation.</text>
</comment>
<dbReference type="EMBL" id="UYWW01000436">
    <property type="protein sequence ID" value="VDM08463.1"/>
    <property type="molecule type" value="Genomic_DNA"/>
</dbReference>
<dbReference type="InParanoid" id="A0A3P7DGR9"/>
<feature type="signal peptide" evidence="4">
    <location>
        <begin position="1"/>
        <end position="33"/>
    </location>
</feature>
<dbReference type="InterPro" id="IPR015526">
    <property type="entry name" value="Frizzled/SFRP"/>
</dbReference>
<organism evidence="6 7">
    <name type="scientific">Wuchereria bancrofti</name>
    <dbReference type="NCBI Taxonomy" id="6293"/>
    <lineage>
        <taxon>Eukaryota</taxon>
        <taxon>Metazoa</taxon>
        <taxon>Ecdysozoa</taxon>
        <taxon>Nematoda</taxon>
        <taxon>Chromadorea</taxon>
        <taxon>Rhabditida</taxon>
        <taxon>Spirurina</taxon>
        <taxon>Spiruromorpha</taxon>
        <taxon>Filarioidea</taxon>
        <taxon>Onchocercidae</taxon>
        <taxon>Wuchereria</taxon>
    </lineage>
</organism>
<evidence type="ECO:0000256" key="1">
    <source>
        <dbReference type="ARBA" id="ARBA00022473"/>
    </source>
</evidence>
<dbReference type="SMART" id="SM00063">
    <property type="entry name" value="FRI"/>
    <property type="match status" value="1"/>
</dbReference>
<dbReference type="PROSITE" id="PS50038">
    <property type="entry name" value="FZ"/>
    <property type="match status" value="1"/>
</dbReference>
<dbReference type="Proteomes" id="UP000270924">
    <property type="component" value="Unassembled WGS sequence"/>
</dbReference>
<evidence type="ECO:0000256" key="4">
    <source>
        <dbReference type="SAM" id="SignalP"/>
    </source>
</evidence>
<keyword evidence="1" id="KW-0217">Developmental protein</keyword>
<dbReference type="SUPFAM" id="SSF63501">
    <property type="entry name" value="Frizzled cysteine-rich domain"/>
    <property type="match status" value="1"/>
</dbReference>
<dbReference type="GO" id="GO:0035567">
    <property type="term" value="P:non-canonical Wnt signaling pathway"/>
    <property type="evidence" value="ECO:0007669"/>
    <property type="project" value="TreeGrafter"/>
</dbReference>
<gene>
    <name evidence="6" type="ORF">WBA_LOCUS1849</name>
</gene>
<dbReference type="OMA" id="CHNFILA"/>
<feature type="disulfide bond" evidence="3">
    <location>
        <begin position="68"/>
        <end position="129"/>
    </location>
</feature>
<name>A0A3P7DGR9_WUCBA</name>
<sequence>MLLRSTTNNSLCHNFILASLLLSLLLCAKQVTASIFEQIEIQMSLVKNCLINLQFTIAFGFQASRSRCEPIEIPLCKDIPYKYTYFPNSLLQPDQQSLQTQTEHFKPLIKTNCNPHIKFFICSVFAPMCPEHMPQAVTSCRSVCEEVLINRVS</sequence>
<dbReference type="OrthoDB" id="10053709at2759"/>
<keyword evidence="2 3" id="KW-1015">Disulfide bond</keyword>
<keyword evidence="7" id="KW-1185">Reference proteome</keyword>
<dbReference type="InterPro" id="IPR036790">
    <property type="entry name" value="Frizzled_dom_sf"/>
</dbReference>
<dbReference type="Gene3D" id="1.10.2000.10">
    <property type="entry name" value="Frizzled cysteine-rich domain"/>
    <property type="match status" value="1"/>
</dbReference>
<accession>A0A3P7DGR9</accession>
<keyword evidence="4" id="KW-0732">Signal</keyword>
<dbReference type="Pfam" id="PF01392">
    <property type="entry name" value="Fz"/>
    <property type="match status" value="1"/>
</dbReference>
<evidence type="ECO:0000256" key="2">
    <source>
        <dbReference type="ARBA" id="ARBA00023157"/>
    </source>
</evidence>
<feature type="chain" id="PRO_5018321670" description="FZ domain-containing protein" evidence="4">
    <location>
        <begin position="34"/>
        <end position="153"/>
    </location>
</feature>
<evidence type="ECO:0000256" key="3">
    <source>
        <dbReference type="PROSITE-ProRule" id="PRU00090"/>
    </source>
</evidence>
<feature type="disulfide bond" evidence="3">
    <location>
        <begin position="76"/>
        <end position="122"/>
    </location>
</feature>
<dbReference type="GO" id="GO:0060070">
    <property type="term" value="P:canonical Wnt signaling pathway"/>
    <property type="evidence" value="ECO:0007669"/>
    <property type="project" value="TreeGrafter"/>
</dbReference>
<dbReference type="AlphaFoldDB" id="A0A3P7DGR9"/>
<evidence type="ECO:0000313" key="6">
    <source>
        <dbReference type="EMBL" id="VDM08463.1"/>
    </source>
</evidence>
<feature type="domain" description="FZ" evidence="5">
    <location>
        <begin position="63"/>
        <end position="153"/>
    </location>
</feature>
<proteinExistence type="predicted"/>
<dbReference type="PANTHER" id="PTHR11309:SF99">
    <property type="entry name" value="FRIZZLED-4"/>
    <property type="match status" value="1"/>
</dbReference>
<evidence type="ECO:0000313" key="7">
    <source>
        <dbReference type="Proteomes" id="UP000270924"/>
    </source>
</evidence>
<dbReference type="GO" id="GO:0017147">
    <property type="term" value="F:Wnt-protein binding"/>
    <property type="evidence" value="ECO:0007669"/>
    <property type="project" value="TreeGrafter"/>
</dbReference>
<protein>
    <recommendedName>
        <fullName evidence="5">FZ domain-containing protein</fullName>
    </recommendedName>
</protein>
<dbReference type="InterPro" id="IPR020067">
    <property type="entry name" value="Frizzled_dom"/>
</dbReference>
<dbReference type="GO" id="GO:0005615">
    <property type="term" value="C:extracellular space"/>
    <property type="evidence" value="ECO:0007669"/>
    <property type="project" value="TreeGrafter"/>
</dbReference>
<dbReference type="PANTHER" id="PTHR11309">
    <property type="entry name" value="FRIZZLED"/>
    <property type="match status" value="1"/>
</dbReference>
<reference evidence="6 7" key="1">
    <citation type="submission" date="2018-11" db="EMBL/GenBank/DDBJ databases">
        <authorList>
            <consortium name="Pathogen Informatics"/>
        </authorList>
    </citation>
    <scope>NUCLEOTIDE SEQUENCE [LARGE SCALE GENOMIC DNA]</scope>
</reference>
<evidence type="ECO:0000259" key="5">
    <source>
        <dbReference type="PROSITE" id="PS50038"/>
    </source>
</evidence>